<evidence type="ECO:0000313" key="3">
    <source>
        <dbReference type="Proteomes" id="UP000006804"/>
    </source>
</evidence>
<dbReference type="Pfam" id="PF04230">
    <property type="entry name" value="PS_pyruv_trans"/>
    <property type="match status" value="1"/>
</dbReference>
<dbReference type="eggNOG" id="COG2327">
    <property type="taxonomic scope" value="Bacteria"/>
</dbReference>
<reference evidence="2 3" key="1">
    <citation type="submission" date="2010-11" db="EMBL/GenBank/DDBJ databases">
        <title>The complete genome of Thermotoga thermarum DSM 5069.</title>
        <authorList>
            <consortium name="US DOE Joint Genome Institute (JGI-PGF)"/>
            <person name="Lucas S."/>
            <person name="Copeland A."/>
            <person name="Lapidus A."/>
            <person name="Bruce D."/>
            <person name="Goodwin L."/>
            <person name="Pitluck S."/>
            <person name="Kyrpides N."/>
            <person name="Mavromatis K."/>
            <person name="Ivanova N."/>
            <person name="Zeytun A."/>
            <person name="Brettin T."/>
            <person name="Detter J.C."/>
            <person name="Tapia R."/>
            <person name="Han C."/>
            <person name="Land M."/>
            <person name="Hauser L."/>
            <person name="Markowitz V."/>
            <person name="Cheng J.-F."/>
            <person name="Hugenholtz P."/>
            <person name="Woyke T."/>
            <person name="Wu D."/>
            <person name="Spring S."/>
            <person name="Schroeder M."/>
            <person name="Brambilla E."/>
            <person name="Klenk H.-P."/>
            <person name="Eisen J.A."/>
        </authorList>
    </citation>
    <scope>NUCLEOTIDE SEQUENCE [LARGE SCALE GENOMIC DNA]</scope>
    <source>
        <strain evidence="2 3">DSM 5069</strain>
    </source>
</reference>
<dbReference type="OrthoDB" id="3199616at2"/>
<dbReference type="RefSeq" id="WP_013933055.1">
    <property type="nucleotide sequence ID" value="NC_015707.1"/>
</dbReference>
<dbReference type="PATRIC" id="fig|688269.3.peg.1859"/>
<keyword evidence="2" id="KW-0808">Transferase</keyword>
<dbReference type="PANTHER" id="PTHR36836">
    <property type="entry name" value="COLANIC ACID BIOSYNTHESIS PROTEIN WCAK"/>
    <property type="match status" value="1"/>
</dbReference>
<proteinExistence type="predicted"/>
<sequence>MKTAFVFGYYGYGNVGDELLCKATLKLLEEAGFHKIYLAVPKERVNDYTSKLVKPVDRFSPFAVIKAITKSSVVVCGGGGIFQDETSFRSLLYYSSIVFLSILLRKPVILLGNSFGPLKRKSSRFLVKSFLASRKVYVFARDPVSYRYARMVGKNVYQGTDLAVLAFDFDPDFQSSSNWICFCVKKPMDLSHLVNVIEEKVGKENVVITAFSEEDEEVSLQIASKHNLKYVEDPIKAVLSSRLVVSQRMHASLLAAYYGIPFISLNNSKANRFMKKYLPKYEGYLKEDEVEVALAVVKLLDKKIDVAKQMMNDAKDMAERFKKLLKVLCK</sequence>
<dbReference type="GO" id="GO:0016740">
    <property type="term" value="F:transferase activity"/>
    <property type="evidence" value="ECO:0007669"/>
    <property type="project" value="UniProtKB-KW"/>
</dbReference>
<protein>
    <submittedName>
        <fullName evidence="2">Polysaccharide pyruvyl transferase</fullName>
    </submittedName>
</protein>
<evidence type="ECO:0000259" key="1">
    <source>
        <dbReference type="Pfam" id="PF04230"/>
    </source>
</evidence>
<feature type="domain" description="Polysaccharide pyruvyl transferase" evidence="1">
    <location>
        <begin position="14"/>
        <end position="268"/>
    </location>
</feature>
<dbReference type="HOGENOM" id="CLU_039510_0_1_0"/>
<gene>
    <name evidence="2" type="ORF">Theth_1805</name>
</gene>
<dbReference type="InterPro" id="IPR007345">
    <property type="entry name" value="Polysacch_pyruvyl_Trfase"/>
</dbReference>
<dbReference type="PANTHER" id="PTHR36836:SF1">
    <property type="entry name" value="COLANIC ACID BIOSYNTHESIS PROTEIN WCAK"/>
    <property type="match status" value="1"/>
</dbReference>
<dbReference type="AlphaFoldDB" id="F7YW75"/>
<keyword evidence="3" id="KW-1185">Reference proteome</keyword>
<organism evidence="2 3">
    <name type="scientific">Pseudothermotoga thermarum DSM 5069</name>
    <dbReference type="NCBI Taxonomy" id="688269"/>
    <lineage>
        <taxon>Bacteria</taxon>
        <taxon>Thermotogati</taxon>
        <taxon>Thermotogota</taxon>
        <taxon>Thermotogae</taxon>
        <taxon>Thermotogales</taxon>
        <taxon>Thermotogaceae</taxon>
        <taxon>Pseudothermotoga</taxon>
    </lineage>
</organism>
<dbReference type="KEGG" id="tta:Theth_1805"/>
<name>F7YW75_9THEM</name>
<dbReference type="STRING" id="688269.Theth_1805"/>
<dbReference type="Proteomes" id="UP000006804">
    <property type="component" value="Chromosome"/>
</dbReference>
<evidence type="ECO:0000313" key="2">
    <source>
        <dbReference type="EMBL" id="AEH51847.1"/>
    </source>
</evidence>
<accession>F7YW75</accession>
<dbReference type="EMBL" id="CP002351">
    <property type="protein sequence ID" value="AEH51847.1"/>
    <property type="molecule type" value="Genomic_DNA"/>
</dbReference>